<dbReference type="InterPro" id="IPR002347">
    <property type="entry name" value="SDR_fam"/>
</dbReference>
<organism evidence="3 4">
    <name type="scientific">Frankia nepalensis</name>
    <dbReference type="NCBI Taxonomy" id="1836974"/>
    <lineage>
        <taxon>Bacteria</taxon>
        <taxon>Bacillati</taxon>
        <taxon>Actinomycetota</taxon>
        <taxon>Actinomycetes</taxon>
        <taxon>Frankiales</taxon>
        <taxon>Frankiaceae</taxon>
        <taxon>Frankia</taxon>
    </lineage>
</organism>
<dbReference type="SUPFAM" id="SSF51735">
    <property type="entry name" value="NAD(P)-binding Rossmann-fold domains"/>
    <property type="match status" value="1"/>
</dbReference>
<dbReference type="RefSeq" id="WP_203003052.1">
    <property type="nucleotide sequence ID" value="NZ_JADWYU010000148.1"/>
</dbReference>
<accession>A0A937RCE3</accession>
<dbReference type="PRINTS" id="PR00081">
    <property type="entry name" value="GDHRDH"/>
</dbReference>
<dbReference type="GO" id="GO:0032787">
    <property type="term" value="P:monocarboxylic acid metabolic process"/>
    <property type="evidence" value="ECO:0007669"/>
    <property type="project" value="UniProtKB-ARBA"/>
</dbReference>
<dbReference type="PROSITE" id="PS00061">
    <property type="entry name" value="ADH_SHORT"/>
    <property type="match status" value="1"/>
</dbReference>
<evidence type="ECO:0000313" key="4">
    <source>
        <dbReference type="Proteomes" id="UP000604475"/>
    </source>
</evidence>
<gene>
    <name evidence="3" type="ORF">I7412_20690</name>
</gene>
<dbReference type="AlphaFoldDB" id="A0A937RCE3"/>
<evidence type="ECO:0000313" key="3">
    <source>
        <dbReference type="EMBL" id="MBL7629541.1"/>
    </source>
</evidence>
<dbReference type="GO" id="GO:0016491">
    <property type="term" value="F:oxidoreductase activity"/>
    <property type="evidence" value="ECO:0007669"/>
    <property type="project" value="UniProtKB-KW"/>
</dbReference>
<comment type="similarity">
    <text evidence="1">Belongs to the short-chain dehydrogenases/reductases (SDR) family.</text>
</comment>
<dbReference type="Pfam" id="PF13561">
    <property type="entry name" value="adh_short_C2"/>
    <property type="match status" value="1"/>
</dbReference>
<evidence type="ECO:0000256" key="2">
    <source>
        <dbReference type="ARBA" id="ARBA00023002"/>
    </source>
</evidence>
<reference evidence="3" key="1">
    <citation type="submission" date="2020-12" db="EMBL/GenBank/DDBJ databases">
        <title>Genomic characterization of non-nitrogen-fixing Frankia strains.</title>
        <authorList>
            <person name="Carlos-Shanley C."/>
            <person name="Guerra T."/>
            <person name="Hahn D."/>
        </authorList>
    </citation>
    <scope>NUCLEOTIDE SEQUENCE</scope>
    <source>
        <strain evidence="3">CN6</strain>
    </source>
</reference>
<dbReference type="Proteomes" id="UP000604475">
    <property type="component" value="Unassembled WGS sequence"/>
</dbReference>
<dbReference type="EMBL" id="JAEACQ010000231">
    <property type="protein sequence ID" value="MBL7629541.1"/>
    <property type="molecule type" value="Genomic_DNA"/>
</dbReference>
<dbReference type="PANTHER" id="PTHR42879">
    <property type="entry name" value="3-OXOACYL-(ACYL-CARRIER-PROTEIN) REDUCTASE"/>
    <property type="match status" value="1"/>
</dbReference>
<dbReference type="InterPro" id="IPR020904">
    <property type="entry name" value="Sc_DH/Rdtase_CS"/>
</dbReference>
<keyword evidence="2" id="KW-0560">Oxidoreductase</keyword>
<dbReference type="CDD" id="cd05233">
    <property type="entry name" value="SDR_c"/>
    <property type="match status" value="1"/>
</dbReference>
<dbReference type="InterPro" id="IPR050259">
    <property type="entry name" value="SDR"/>
</dbReference>
<dbReference type="InterPro" id="IPR036291">
    <property type="entry name" value="NAD(P)-bd_dom_sf"/>
</dbReference>
<evidence type="ECO:0000256" key="1">
    <source>
        <dbReference type="ARBA" id="ARBA00006484"/>
    </source>
</evidence>
<protein>
    <submittedName>
        <fullName evidence="3">SDR family oxidoreductase</fullName>
    </submittedName>
</protein>
<name>A0A937RCE3_9ACTN</name>
<dbReference type="FunFam" id="3.40.50.720:FF:000084">
    <property type="entry name" value="Short-chain dehydrogenase reductase"/>
    <property type="match status" value="1"/>
</dbReference>
<keyword evidence="4" id="KW-1185">Reference proteome</keyword>
<dbReference type="Gene3D" id="3.40.50.720">
    <property type="entry name" value="NAD(P)-binding Rossmann-like Domain"/>
    <property type="match status" value="1"/>
</dbReference>
<proteinExistence type="inferred from homology"/>
<comment type="caution">
    <text evidence="3">The sequence shown here is derived from an EMBL/GenBank/DDBJ whole genome shotgun (WGS) entry which is preliminary data.</text>
</comment>
<sequence length="284" mass="29339">MTNEVDGLSVLVSGGGTGIGAGIARRLASDGAWVTIFGRTAATLQTTAESINAELGREAVRYHVADVTSEPDVARVVELAAQWRDGLDGVVANAGGGGALAPLHAQKLEEFTRVLTLNVVGTLLLVKHSVPLFARAGTGSVVAISSIAGHVTHPYFGAYPVAKAAVEELIRNAADEYGAAGIRFNAVRPGLTSTEIMSWAAPGTPVYESYDENTPLGGASDVDDVAQLVSFLLSPRASRVTGQVMNVDGGLCLRRGPDYSALVAPRFGGTDALLGRAEPARTTS</sequence>